<evidence type="ECO:0000256" key="9">
    <source>
        <dbReference type="ARBA" id="ARBA00022756"/>
    </source>
</evidence>
<accession>A0A1G5CW90</accession>
<evidence type="ECO:0000256" key="12">
    <source>
        <dbReference type="ARBA" id="ARBA00051157"/>
    </source>
</evidence>
<dbReference type="CDD" id="cd01335">
    <property type="entry name" value="Radical_SAM"/>
    <property type="match status" value="1"/>
</dbReference>
<gene>
    <name evidence="13" type="primary">bioB</name>
    <name evidence="16" type="ORF">SAMN02910451_01259</name>
</gene>
<keyword evidence="10 13" id="KW-0408">Iron</keyword>
<keyword evidence="11 13" id="KW-0411">Iron-sulfur</keyword>
<evidence type="ECO:0000256" key="8">
    <source>
        <dbReference type="ARBA" id="ARBA00022723"/>
    </source>
</evidence>
<feature type="binding site" evidence="13 14">
    <location>
        <position position="267"/>
    </location>
    <ligand>
        <name>[2Fe-2S] cluster</name>
        <dbReference type="ChEBI" id="CHEBI:190135"/>
    </ligand>
</feature>
<feature type="binding site" evidence="13 14">
    <location>
        <position position="65"/>
    </location>
    <ligand>
        <name>[4Fe-4S] cluster</name>
        <dbReference type="ChEBI" id="CHEBI:49883"/>
        <note>4Fe-4S-S-AdoMet</note>
    </ligand>
</feature>
<evidence type="ECO:0000313" key="16">
    <source>
        <dbReference type="EMBL" id="SCY06656.1"/>
    </source>
</evidence>
<proteinExistence type="inferred from homology"/>
<dbReference type="GO" id="GO:0004076">
    <property type="term" value="F:biotin synthase activity"/>
    <property type="evidence" value="ECO:0007669"/>
    <property type="project" value="UniProtKB-UniRule"/>
</dbReference>
<dbReference type="InterPro" id="IPR058240">
    <property type="entry name" value="rSAM_sf"/>
</dbReference>
<evidence type="ECO:0000256" key="10">
    <source>
        <dbReference type="ARBA" id="ARBA00023004"/>
    </source>
</evidence>
<dbReference type="EC" id="2.8.1.6" evidence="3 13"/>
<dbReference type="InterPro" id="IPR006638">
    <property type="entry name" value="Elp3/MiaA/NifB-like_rSAM"/>
</dbReference>
<keyword evidence="5 13" id="KW-0808">Transferase</keyword>
<dbReference type="InterPro" id="IPR002684">
    <property type="entry name" value="Biotin_synth/BioAB"/>
</dbReference>
<comment type="catalytic activity">
    <reaction evidence="12 13">
        <text>(4R,5S)-dethiobiotin + (sulfur carrier)-SH + 2 reduced [2Fe-2S]-[ferredoxin] + 2 S-adenosyl-L-methionine = (sulfur carrier)-H + biotin + 2 5'-deoxyadenosine + 2 L-methionine + 2 oxidized [2Fe-2S]-[ferredoxin]</text>
        <dbReference type="Rhea" id="RHEA:22060"/>
        <dbReference type="Rhea" id="RHEA-COMP:10000"/>
        <dbReference type="Rhea" id="RHEA-COMP:10001"/>
        <dbReference type="Rhea" id="RHEA-COMP:14737"/>
        <dbReference type="Rhea" id="RHEA-COMP:14739"/>
        <dbReference type="ChEBI" id="CHEBI:17319"/>
        <dbReference type="ChEBI" id="CHEBI:29917"/>
        <dbReference type="ChEBI" id="CHEBI:33737"/>
        <dbReference type="ChEBI" id="CHEBI:33738"/>
        <dbReference type="ChEBI" id="CHEBI:57586"/>
        <dbReference type="ChEBI" id="CHEBI:57844"/>
        <dbReference type="ChEBI" id="CHEBI:59789"/>
        <dbReference type="ChEBI" id="CHEBI:64428"/>
        <dbReference type="ChEBI" id="CHEBI:149473"/>
        <dbReference type="EC" id="2.8.1.6"/>
    </reaction>
</comment>
<dbReference type="EMBL" id="FMUR01000007">
    <property type="protein sequence ID" value="SCY06656.1"/>
    <property type="molecule type" value="Genomic_DNA"/>
</dbReference>
<dbReference type="PIRSF" id="PIRSF001619">
    <property type="entry name" value="Biotin_synth"/>
    <property type="match status" value="1"/>
</dbReference>
<dbReference type="Proteomes" id="UP000183047">
    <property type="component" value="Unassembled WGS sequence"/>
</dbReference>
<evidence type="ECO:0000256" key="11">
    <source>
        <dbReference type="ARBA" id="ARBA00023014"/>
    </source>
</evidence>
<dbReference type="Pfam" id="PF04055">
    <property type="entry name" value="Radical_SAM"/>
    <property type="match status" value="1"/>
</dbReference>
<evidence type="ECO:0000256" key="7">
    <source>
        <dbReference type="ARBA" id="ARBA00022714"/>
    </source>
</evidence>
<comment type="pathway">
    <text evidence="1 13">Cofactor biosynthesis; biotin biosynthesis; biotin from 7,8-diaminononanoate: step 2/2.</text>
</comment>
<keyword evidence="17" id="KW-1185">Reference proteome</keyword>
<feature type="binding site" evidence="13 14">
    <location>
        <position position="137"/>
    </location>
    <ligand>
        <name>[2Fe-2S] cluster</name>
        <dbReference type="ChEBI" id="CHEBI:190135"/>
    </ligand>
</feature>
<dbReference type="UniPathway" id="UPA00078">
    <property type="reaction ID" value="UER00162"/>
</dbReference>
<feature type="domain" description="Radical SAM core" evidence="15">
    <location>
        <begin position="44"/>
        <end position="272"/>
    </location>
</feature>
<keyword evidence="7 13" id="KW-0001">2Fe-2S</keyword>
<dbReference type="InterPro" id="IPR024177">
    <property type="entry name" value="Biotin_synthase"/>
</dbReference>
<comment type="cofactor">
    <cofactor evidence="13">
        <name>[2Fe-2S] cluster</name>
        <dbReference type="ChEBI" id="CHEBI:190135"/>
    </cofactor>
    <text evidence="13">Binds 1 [2Fe-2S] cluster. The cluster is coordinated with 3 cysteines and 1 arginine.</text>
</comment>
<dbReference type="NCBIfam" id="TIGR00433">
    <property type="entry name" value="bioB"/>
    <property type="match status" value="1"/>
</dbReference>
<dbReference type="GO" id="GO:0051539">
    <property type="term" value="F:4 iron, 4 sulfur cluster binding"/>
    <property type="evidence" value="ECO:0007669"/>
    <property type="project" value="UniProtKB-KW"/>
</dbReference>
<name>A0A1G5CW90_9FIRM</name>
<keyword evidence="8 13" id="KW-0479">Metal-binding</keyword>
<evidence type="ECO:0000256" key="5">
    <source>
        <dbReference type="ARBA" id="ARBA00022679"/>
    </source>
</evidence>
<protein>
    <recommendedName>
        <fullName evidence="3 13">Biotin synthase</fullName>
        <ecNumber evidence="3 13">2.8.1.6</ecNumber>
    </recommendedName>
</protein>
<comment type="subunit">
    <text evidence="13">Homodimer.</text>
</comment>
<sequence>MTVNELKEKVLNGSTITKEEALFLINEDIEEVACAADEIRKKYNGNSFDMCAIMSVKGGRCSENCKFCAQSSCSSAEIPEYKVRDTDYVVTDAKKRNKTGITHYCQVSSGRKVNAKELSQICENVKGIVSETNLIPCVSLGLLTKEDLEELKKAGVKRVHNNIETSPKYFGKLCTTHTTDEKIKVMKLVHEAGLELCSGGIFGVGESWEDRIEMAFALREVNPESVPINMLKPIKGTPMESYPYLSENELRRIIAVFKFILPKSEIRFAAGRDIIEDAGISFFKSGSNATISGDMLTVKGVSLEKDLENIRSLGYEIAQ</sequence>
<evidence type="ECO:0000256" key="4">
    <source>
        <dbReference type="ARBA" id="ARBA00022485"/>
    </source>
</evidence>
<dbReference type="InterPro" id="IPR010722">
    <property type="entry name" value="BATS_dom"/>
</dbReference>
<dbReference type="PANTHER" id="PTHR22976:SF2">
    <property type="entry name" value="BIOTIN SYNTHASE, MITOCHONDRIAL"/>
    <property type="match status" value="1"/>
</dbReference>
<organism evidence="16 17">
    <name type="scientific">Butyrivibrio hungatei</name>
    <dbReference type="NCBI Taxonomy" id="185008"/>
    <lineage>
        <taxon>Bacteria</taxon>
        <taxon>Bacillati</taxon>
        <taxon>Bacillota</taxon>
        <taxon>Clostridia</taxon>
        <taxon>Lachnospirales</taxon>
        <taxon>Lachnospiraceae</taxon>
        <taxon>Butyrivibrio</taxon>
    </lineage>
</organism>
<feature type="binding site" evidence="13 14">
    <location>
        <position position="105"/>
    </location>
    <ligand>
        <name>[2Fe-2S] cluster</name>
        <dbReference type="ChEBI" id="CHEBI:190135"/>
    </ligand>
</feature>
<evidence type="ECO:0000256" key="3">
    <source>
        <dbReference type="ARBA" id="ARBA00012236"/>
    </source>
</evidence>
<dbReference type="Gene3D" id="3.20.20.70">
    <property type="entry name" value="Aldolase class I"/>
    <property type="match status" value="1"/>
</dbReference>
<keyword evidence="4 13" id="KW-0004">4Fe-4S</keyword>
<dbReference type="SMART" id="SM00876">
    <property type="entry name" value="BATS"/>
    <property type="match status" value="1"/>
</dbReference>
<reference evidence="17" key="1">
    <citation type="submission" date="2016-10" db="EMBL/GenBank/DDBJ databases">
        <authorList>
            <person name="Varghese N."/>
            <person name="Submissions S."/>
        </authorList>
    </citation>
    <scope>NUCLEOTIDE SEQUENCE [LARGE SCALE GENOMIC DNA]</scope>
    <source>
        <strain evidence="17">XBD2006</strain>
    </source>
</reference>
<dbReference type="AlphaFoldDB" id="A0A1G5CW90"/>
<evidence type="ECO:0000256" key="6">
    <source>
        <dbReference type="ARBA" id="ARBA00022691"/>
    </source>
</evidence>
<keyword evidence="6 13" id="KW-0949">S-adenosyl-L-methionine</keyword>
<dbReference type="SMART" id="SM00729">
    <property type="entry name" value="Elp3"/>
    <property type="match status" value="1"/>
</dbReference>
<dbReference type="Pfam" id="PF06968">
    <property type="entry name" value="BATS"/>
    <property type="match status" value="1"/>
</dbReference>
<feature type="binding site" evidence="13 14">
    <location>
        <position position="61"/>
    </location>
    <ligand>
        <name>[4Fe-4S] cluster</name>
        <dbReference type="ChEBI" id="CHEBI:49883"/>
        <note>4Fe-4S-S-AdoMet</note>
    </ligand>
</feature>
<evidence type="ECO:0000313" key="17">
    <source>
        <dbReference type="Proteomes" id="UP000183047"/>
    </source>
</evidence>
<dbReference type="InterPro" id="IPR013785">
    <property type="entry name" value="Aldolase_TIM"/>
</dbReference>
<evidence type="ECO:0000256" key="2">
    <source>
        <dbReference type="ARBA" id="ARBA00010765"/>
    </source>
</evidence>
<dbReference type="GO" id="GO:0005506">
    <property type="term" value="F:iron ion binding"/>
    <property type="evidence" value="ECO:0007669"/>
    <property type="project" value="UniProtKB-UniRule"/>
</dbReference>
<evidence type="ECO:0000256" key="14">
    <source>
        <dbReference type="PIRSR" id="PIRSR001619-1"/>
    </source>
</evidence>
<dbReference type="SUPFAM" id="SSF102114">
    <property type="entry name" value="Radical SAM enzymes"/>
    <property type="match status" value="1"/>
</dbReference>
<feature type="binding site" evidence="13 14">
    <location>
        <position position="68"/>
    </location>
    <ligand>
        <name>[4Fe-4S] cluster</name>
        <dbReference type="ChEBI" id="CHEBI:49883"/>
        <note>4Fe-4S-S-AdoMet</note>
    </ligand>
</feature>
<dbReference type="OrthoDB" id="9786826at2"/>
<comment type="cofactor">
    <cofactor evidence="13 14">
        <name>[4Fe-4S] cluster</name>
        <dbReference type="ChEBI" id="CHEBI:49883"/>
    </cofactor>
    <text evidence="13 14">Binds 1 [4Fe-4S] cluster. The cluster is coordinated with 3 cysteines and an exchangeable S-adenosyl-L-methionine.</text>
</comment>
<dbReference type="PANTHER" id="PTHR22976">
    <property type="entry name" value="BIOTIN SYNTHASE"/>
    <property type="match status" value="1"/>
</dbReference>
<comment type="cofactor">
    <cofactor evidence="14">
        <name>[2Fe-2S] cluster</name>
        <dbReference type="ChEBI" id="CHEBI:190135"/>
    </cofactor>
    <text evidence="14">Binds 1 [2Fe-2S] cluster. The cluster is coordinated with 3 cysteines and 1 arginine.</text>
</comment>
<dbReference type="HAMAP" id="MF_01694">
    <property type="entry name" value="BioB"/>
    <property type="match status" value="1"/>
</dbReference>
<dbReference type="PROSITE" id="PS51918">
    <property type="entry name" value="RADICAL_SAM"/>
    <property type="match status" value="1"/>
</dbReference>
<evidence type="ECO:0000259" key="15">
    <source>
        <dbReference type="PROSITE" id="PS51918"/>
    </source>
</evidence>
<keyword evidence="9 13" id="KW-0093">Biotin biosynthesis</keyword>
<dbReference type="SFLD" id="SFLDS00029">
    <property type="entry name" value="Radical_SAM"/>
    <property type="match status" value="1"/>
</dbReference>
<dbReference type="InterPro" id="IPR007197">
    <property type="entry name" value="rSAM"/>
</dbReference>
<evidence type="ECO:0000256" key="1">
    <source>
        <dbReference type="ARBA" id="ARBA00004942"/>
    </source>
</evidence>
<dbReference type="SFLD" id="SFLDG01060">
    <property type="entry name" value="BATS_domain_containing"/>
    <property type="match status" value="1"/>
</dbReference>
<feature type="binding site" evidence="13 14">
    <location>
        <position position="197"/>
    </location>
    <ligand>
        <name>[2Fe-2S] cluster</name>
        <dbReference type="ChEBI" id="CHEBI:190135"/>
    </ligand>
</feature>
<dbReference type="GO" id="GO:0051537">
    <property type="term" value="F:2 iron, 2 sulfur cluster binding"/>
    <property type="evidence" value="ECO:0007669"/>
    <property type="project" value="UniProtKB-KW"/>
</dbReference>
<comment type="function">
    <text evidence="13">Catalyzes the conversion of dethiobiotin (DTB) to biotin by the insertion of a sulfur atom into dethiobiotin via a radical-based mechanism.</text>
</comment>
<comment type="similarity">
    <text evidence="2 13">Belongs to the radical SAM superfamily. Biotin synthase family.</text>
</comment>
<dbReference type="SFLD" id="SFLDG01278">
    <property type="entry name" value="biotin_synthase_like"/>
    <property type="match status" value="1"/>
</dbReference>
<dbReference type="GO" id="GO:0009102">
    <property type="term" value="P:biotin biosynthetic process"/>
    <property type="evidence" value="ECO:0007669"/>
    <property type="project" value="UniProtKB-UniRule"/>
</dbReference>
<dbReference type="RefSeq" id="WP_074461930.1">
    <property type="nucleotide sequence ID" value="NZ_FMUR01000007.1"/>
</dbReference>
<evidence type="ECO:0000256" key="13">
    <source>
        <dbReference type="HAMAP-Rule" id="MF_01694"/>
    </source>
</evidence>